<evidence type="ECO:0000313" key="2">
    <source>
        <dbReference type="EMBL" id="MFC4396692.1"/>
    </source>
</evidence>
<dbReference type="EMBL" id="JBHSDQ010000004">
    <property type="protein sequence ID" value="MFC4396692.1"/>
    <property type="molecule type" value="Genomic_DNA"/>
</dbReference>
<dbReference type="Pfam" id="PF08007">
    <property type="entry name" value="JmjC_2"/>
    <property type="match status" value="1"/>
</dbReference>
<proteinExistence type="predicted"/>
<evidence type="ECO:0000313" key="3">
    <source>
        <dbReference type="Proteomes" id="UP001595778"/>
    </source>
</evidence>
<dbReference type="RefSeq" id="WP_376977695.1">
    <property type="nucleotide sequence ID" value="NZ_JBHSDQ010000004.1"/>
</dbReference>
<gene>
    <name evidence="2" type="ORF">ACFO0G_11390</name>
</gene>
<sequence>MSQQVCEKDELLGALDDLGLVHDGGTYTSLRQALTPETCSRLAGVFFNAFGNVGTSRFSVRVIHAGKDLHPAQFLESRTGDGLIDHVSVKDRVLHHYLERGATVVFDHVNDHVPFAQTIQDRVEALTGSKCWVQCYITQASSSAFDMHRDDHAFVIVQLFGSKEWRHSAETVHAPEATVYSPGTVSFYPKGTPHDVHGLGEISMHLTIAFEAFDGRKFQELPEQSAESSIVRRRGSGLPYSINTALISEDTPARLAVSHVPDKAEDSAALHVWSGAGKLAVPAKFEALLHHLARQPELTPTQAAEWSGIGLEDIMNLWTFGFKNGLLHNPAQ</sequence>
<keyword evidence="3" id="KW-1185">Reference proteome</keyword>
<reference evidence="3" key="1">
    <citation type="journal article" date="2019" name="Int. J. Syst. Evol. Microbiol.">
        <title>The Global Catalogue of Microorganisms (GCM) 10K type strain sequencing project: providing services to taxonomists for standard genome sequencing and annotation.</title>
        <authorList>
            <consortium name="The Broad Institute Genomics Platform"/>
            <consortium name="The Broad Institute Genome Sequencing Center for Infectious Disease"/>
            <person name="Wu L."/>
            <person name="Ma J."/>
        </authorList>
    </citation>
    <scope>NUCLEOTIDE SEQUENCE [LARGE SCALE GENOMIC DNA]</scope>
    <source>
        <strain evidence="3">PJ61</strain>
    </source>
</reference>
<feature type="domain" description="JmjC" evidence="1">
    <location>
        <begin position="118"/>
        <end position="173"/>
    </location>
</feature>
<dbReference type="InterPro" id="IPR003347">
    <property type="entry name" value="JmjC_dom"/>
</dbReference>
<protein>
    <submittedName>
        <fullName evidence="2">JmjC domain-containing protein</fullName>
    </submittedName>
</protein>
<dbReference type="Proteomes" id="UP001595778">
    <property type="component" value="Unassembled WGS sequence"/>
</dbReference>
<accession>A0ABV8WJ18</accession>
<comment type="caution">
    <text evidence="2">The sequence shown here is derived from an EMBL/GenBank/DDBJ whole genome shotgun (WGS) entry which is preliminary data.</text>
</comment>
<dbReference type="SUPFAM" id="SSF51197">
    <property type="entry name" value="Clavaminate synthase-like"/>
    <property type="match status" value="1"/>
</dbReference>
<dbReference type="Gene3D" id="2.60.120.650">
    <property type="entry name" value="Cupin"/>
    <property type="match status" value="1"/>
</dbReference>
<organism evidence="2 3">
    <name type="scientific">Arthrobacter sedimenti</name>
    <dbReference type="NCBI Taxonomy" id="2694931"/>
    <lineage>
        <taxon>Bacteria</taxon>
        <taxon>Bacillati</taxon>
        <taxon>Actinomycetota</taxon>
        <taxon>Actinomycetes</taxon>
        <taxon>Micrococcales</taxon>
        <taxon>Micrococcaceae</taxon>
        <taxon>Arthrobacter</taxon>
    </lineage>
</organism>
<name>A0ABV8WJ18_9MICC</name>
<evidence type="ECO:0000259" key="1">
    <source>
        <dbReference type="Pfam" id="PF08007"/>
    </source>
</evidence>